<accession>A0A9X9MAE7</accession>
<gene>
    <name evidence="1" type="ORF">BN2614_LOCUS1</name>
</gene>
<keyword evidence="2" id="KW-1185">Reference proteome</keyword>
<evidence type="ECO:0000313" key="2">
    <source>
        <dbReference type="Proteomes" id="UP000269945"/>
    </source>
</evidence>
<proteinExistence type="predicted"/>
<comment type="caution">
    <text evidence="1">The sequence shown here is derived from an EMBL/GenBank/DDBJ whole genome shotgun (WGS) entry which is preliminary data.</text>
</comment>
<dbReference type="AlphaFoldDB" id="A0A9X9MAE7"/>
<reference evidence="1 2" key="1">
    <citation type="submission" date="2018-10" db="EMBL/GenBank/DDBJ databases">
        <authorList>
            <person name="Ekblom R."/>
            <person name="Jareborg N."/>
        </authorList>
    </citation>
    <scope>NUCLEOTIDE SEQUENCE [LARGE SCALE GENOMIC DNA]</scope>
    <source>
        <tissue evidence="1">Muscle</tissue>
    </source>
</reference>
<dbReference type="Proteomes" id="UP000269945">
    <property type="component" value="Unassembled WGS sequence"/>
</dbReference>
<dbReference type="EMBL" id="CYRY02045203">
    <property type="protein sequence ID" value="VCX40537.1"/>
    <property type="molecule type" value="Genomic_DNA"/>
</dbReference>
<organism evidence="1 2">
    <name type="scientific">Gulo gulo</name>
    <name type="common">Wolverine</name>
    <name type="synonym">Gluton</name>
    <dbReference type="NCBI Taxonomy" id="48420"/>
    <lineage>
        <taxon>Eukaryota</taxon>
        <taxon>Metazoa</taxon>
        <taxon>Chordata</taxon>
        <taxon>Craniata</taxon>
        <taxon>Vertebrata</taxon>
        <taxon>Euteleostomi</taxon>
        <taxon>Mammalia</taxon>
        <taxon>Eutheria</taxon>
        <taxon>Laurasiatheria</taxon>
        <taxon>Carnivora</taxon>
        <taxon>Caniformia</taxon>
        <taxon>Musteloidea</taxon>
        <taxon>Mustelidae</taxon>
        <taxon>Guloninae</taxon>
        <taxon>Gulo</taxon>
    </lineage>
</organism>
<protein>
    <submittedName>
        <fullName evidence="1">Uncharacterized protein</fullName>
    </submittedName>
</protein>
<feature type="non-terminal residue" evidence="1">
    <location>
        <position position="82"/>
    </location>
</feature>
<sequence length="82" mass="9308">MHPGLRFLEETPILFSPGNISISQVPDLREKCGIILESGRQSWNSCSGPYKPWDLLYVLQASVLKIHHKYSIKGSFCILIHI</sequence>
<name>A0A9X9MAE7_GULGU</name>
<evidence type="ECO:0000313" key="1">
    <source>
        <dbReference type="EMBL" id="VCX40537.1"/>
    </source>
</evidence>